<feature type="region of interest" description="Disordered" evidence="2">
    <location>
        <begin position="201"/>
        <end position="246"/>
    </location>
</feature>
<dbReference type="PANTHER" id="PTHR47166:SF1">
    <property type="entry name" value="ZINC FINGER PROTEIN 831"/>
    <property type="match status" value="1"/>
</dbReference>
<accession>A0ABM1K418</accession>
<dbReference type="GeneID" id="107111922"/>
<feature type="region of interest" description="Disordered" evidence="2">
    <location>
        <begin position="666"/>
        <end position="736"/>
    </location>
</feature>
<keyword evidence="4" id="KW-1185">Reference proteome</keyword>
<feature type="compositionally biased region" description="Polar residues" evidence="2">
    <location>
        <begin position="699"/>
        <end position="711"/>
    </location>
</feature>
<keyword evidence="1" id="KW-0862">Zinc</keyword>
<evidence type="ECO:0000256" key="1">
    <source>
        <dbReference type="PROSITE-ProRule" id="PRU00042"/>
    </source>
</evidence>
<feature type="compositionally biased region" description="Basic and acidic residues" evidence="2">
    <location>
        <begin position="676"/>
        <end position="687"/>
    </location>
</feature>
<dbReference type="RefSeq" id="XP_015268455.1">
    <property type="nucleotide sequence ID" value="XM_015412969.1"/>
</dbReference>
<dbReference type="SUPFAM" id="SSF57667">
    <property type="entry name" value="beta-beta-alpha zinc fingers"/>
    <property type="match status" value="1"/>
</dbReference>
<dbReference type="Proteomes" id="UP000694871">
    <property type="component" value="Unplaced"/>
</dbReference>
<dbReference type="Gene3D" id="3.30.160.60">
    <property type="entry name" value="Classic Zinc Finger"/>
    <property type="match status" value="2"/>
</dbReference>
<proteinExistence type="predicted"/>
<dbReference type="InterPro" id="IPR013087">
    <property type="entry name" value="Znf_C2H2_type"/>
</dbReference>
<gene>
    <name evidence="5" type="primary">ZNF831</name>
</gene>
<feature type="domain" description="C2H2-type" evidence="3">
    <location>
        <begin position="152"/>
        <end position="179"/>
    </location>
</feature>
<feature type="region of interest" description="Disordered" evidence="2">
    <location>
        <begin position="320"/>
        <end position="396"/>
    </location>
</feature>
<keyword evidence="1" id="KW-0479">Metal-binding</keyword>
<evidence type="ECO:0000259" key="3">
    <source>
        <dbReference type="PROSITE" id="PS50157"/>
    </source>
</evidence>
<dbReference type="PROSITE" id="PS00028">
    <property type="entry name" value="ZINC_FINGER_C2H2_1"/>
    <property type="match status" value="2"/>
</dbReference>
<sequence>MHNIKEMDSQKIPAPPGSLEDQPIQLSCLQAIPAASSFSLSPVILQPEQALSQTIYLKALTIPLYQPIQSECLQPNSQLPSGQASFNLKNSNMPLILSPLVHSEGTDQLHSAPQKPPQTINIVSGLPVLPKNYSPCAPLGSPGKSPKSAGKYLCKHCGRDCLKPSVLEKHMRSHTGERPFPCTTCGVAFKTQSNLYKHRRTQTHVNNARPPSESDSSSLLEEGEKEAENVRSPQRTKNSDRSGDYPRAVIKQAMSESTAAIASEKHPLTTSLPVVNALTLVSEGQSVTSDNSCHGGVNQNVLEKETMKDLANLLQRRKIQDQRSPMVSQHSQLQRQQATYPERLWDSKSPDYKLKKCESTDSGYLSRSDSVEQQMMSPSPLHSLCEHSTESDGDTAMSDLRCTAADHSKADPAEKATGNLALEKKKLEEHIAKLISQNKAVVDDTQLDNVRPRKTVLSKQGSIDLPMPYTYKDSFHFDIRSLDVNRRKNLSLCSAKSTFTPVEKVKPLFFHSVPTQFSTTIDCVPVTRSNSLPFVESTRRIQDRGDSSPFSSFTRVPPNTSFSGLSHSKRFVSSREDFPTSHPRALVRQVAVDDLPLGNMMEPSSSSEETKGTKKTGARVEGVNVKCKKSSQRKVKMFSQEKWQVYGDETFKKIYQKMKSKQKGNKVTDISGFQSDTKEASSHERITGPRSGRCPSPKNLVSSPVTVSAKLSTEESEGRSIGGRISQSTSSQESLGSFSELMETSFSVSDGEPSGMPKTFPACRCRELCAFEKDLNGNNQILFLNTSCESKLQLHQAPDQETNILSANLQKCGKESEDMCGQGEYIKHRPEHEDILPVKGEDLGGKERFPLAQAALPLHHGNCGKPVQESQKLPSERKKLKVDERKIEENMLNISCGPSSPKNRIVKLLDQFKIINVVAPVSMNHSAKVKMPKFTADMNSLGSSVECKEIVQCPTMSLNNRDYSVDNTASVSAFSFPEQLRAEVTKEYICSSYSFHKLTEKPSSMIIGTRTSSLKGDVVTASPSIQPLVTPHLKKNDFLPKYILKYPQEGNRDMSLLPPGELDQKACVSLPMTSTSTINLPCNYKSLGTNSADLCVCPLQLELSHPTRTKELKWDAHPTRKSLVACSPAIVETTSITTRVEGRRHQHQSAWQKEKVKEVLRRVEDRDNIGEAQEGDGGTMVCSSYAAGKKICFTGGFFISSDMTGRNPALKLIHSGNSSVISVSSLVERAALCGNHDNKIKEWEPDINFFPGLPTSSVDNSRCLCQSSDMLYCHVVCTPQKEVHTLSQLSMISHIGNSKIPNLSISFPTLNAEPRLTWCCLTRNLPLPVEQKEKKDSAYSSLHTSKNEKVSSKCSLTFCKTKHTRQAASEGSASGTANTPAFCTQSQRTEKAYFSTAGGYKLLKSIPEQEKTNETLCKRRELATISKAKRSRKRKKVKINPKRYKGSYGHRHLLLKTSRLSKQHWPVNRALETPKKHPRPHIPDGPEHCGKCLCLLAASQ</sequence>
<dbReference type="PROSITE" id="PS50157">
    <property type="entry name" value="ZINC_FINGER_C2H2_2"/>
    <property type="match status" value="2"/>
</dbReference>
<evidence type="ECO:0000313" key="4">
    <source>
        <dbReference type="Proteomes" id="UP000694871"/>
    </source>
</evidence>
<name>A0ABM1K418_GEKJA</name>
<dbReference type="PANTHER" id="PTHR47166">
    <property type="entry name" value="ZINC FINGER PROTEIN 831"/>
    <property type="match status" value="1"/>
</dbReference>
<keyword evidence="1" id="KW-0863">Zinc-finger</keyword>
<feature type="compositionally biased region" description="Polar residues" evidence="2">
    <location>
        <begin position="322"/>
        <end position="339"/>
    </location>
</feature>
<protein>
    <submittedName>
        <fullName evidence="5">Zinc finger protein 831</fullName>
    </submittedName>
</protein>
<dbReference type="InterPro" id="IPR036236">
    <property type="entry name" value="Znf_C2H2_sf"/>
</dbReference>
<feature type="non-terminal residue" evidence="5">
    <location>
        <position position="1500"/>
    </location>
</feature>
<reference evidence="5" key="1">
    <citation type="submission" date="2025-08" db="UniProtKB">
        <authorList>
            <consortium name="RefSeq"/>
        </authorList>
    </citation>
    <scope>IDENTIFICATION</scope>
</reference>
<organism evidence="4 5">
    <name type="scientific">Gekko japonicus</name>
    <name type="common">Schlegel's Japanese gecko</name>
    <dbReference type="NCBI Taxonomy" id="146911"/>
    <lineage>
        <taxon>Eukaryota</taxon>
        <taxon>Metazoa</taxon>
        <taxon>Chordata</taxon>
        <taxon>Craniata</taxon>
        <taxon>Vertebrata</taxon>
        <taxon>Euteleostomi</taxon>
        <taxon>Lepidosauria</taxon>
        <taxon>Squamata</taxon>
        <taxon>Bifurcata</taxon>
        <taxon>Gekkota</taxon>
        <taxon>Gekkonidae</taxon>
        <taxon>Gekkoninae</taxon>
        <taxon>Gekko</taxon>
    </lineage>
</organism>
<dbReference type="SMART" id="SM00355">
    <property type="entry name" value="ZnF_C2H2"/>
    <property type="match status" value="2"/>
</dbReference>
<evidence type="ECO:0000313" key="5">
    <source>
        <dbReference type="RefSeq" id="XP_015268455.1"/>
    </source>
</evidence>
<feature type="compositionally biased region" description="Polar residues" evidence="2">
    <location>
        <begin position="360"/>
        <end position="377"/>
    </location>
</feature>
<evidence type="ECO:0000256" key="2">
    <source>
        <dbReference type="SAM" id="MobiDB-lite"/>
    </source>
</evidence>
<feature type="domain" description="C2H2-type" evidence="3">
    <location>
        <begin position="180"/>
        <end position="209"/>
    </location>
</feature>
<feature type="compositionally biased region" description="Low complexity" evidence="2">
    <location>
        <begin position="726"/>
        <end position="736"/>
    </location>
</feature>
<feature type="region of interest" description="Disordered" evidence="2">
    <location>
        <begin position="597"/>
        <end position="618"/>
    </location>
</feature>
<feature type="compositionally biased region" description="Basic and acidic residues" evidence="2">
    <location>
        <begin position="343"/>
        <end position="359"/>
    </location>
</feature>